<keyword evidence="1" id="KW-0479">Metal-binding</keyword>
<feature type="domain" description="FYVE-type" evidence="5">
    <location>
        <begin position="277"/>
        <end position="335"/>
    </location>
</feature>
<dbReference type="EMBL" id="VJMJ01000216">
    <property type="protein sequence ID" value="KAF0726442.1"/>
    <property type="molecule type" value="Genomic_DNA"/>
</dbReference>
<dbReference type="VEuPathDB" id="FungiDB:AeMF1_019079"/>
<dbReference type="Gene3D" id="3.30.530.20">
    <property type="match status" value="1"/>
</dbReference>
<dbReference type="InterPro" id="IPR000306">
    <property type="entry name" value="Znf_FYVE"/>
</dbReference>
<protein>
    <recommendedName>
        <fullName evidence="5">FYVE-type domain-containing protein</fullName>
    </recommendedName>
</protein>
<dbReference type="Pfam" id="PF02318">
    <property type="entry name" value="FYVE_2"/>
    <property type="match status" value="1"/>
</dbReference>
<organism evidence="6 7">
    <name type="scientific">Aphanomyces euteiches</name>
    <dbReference type="NCBI Taxonomy" id="100861"/>
    <lineage>
        <taxon>Eukaryota</taxon>
        <taxon>Sar</taxon>
        <taxon>Stramenopiles</taxon>
        <taxon>Oomycota</taxon>
        <taxon>Saprolegniomycetes</taxon>
        <taxon>Saprolegniales</taxon>
        <taxon>Verrucalvaceae</taxon>
        <taxon>Aphanomyces</taxon>
    </lineage>
</organism>
<evidence type="ECO:0000256" key="3">
    <source>
        <dbReference type="ARBA" id="ARBA00022833"/>
    </source>
</evidence>
<dbReference type="Proteomes" id="UP000481153">
    <property type="component" value="Unassembled WGS sequence"/>
</dbReference>
<dbReference type="InterPro" id="IPR052727">
    <property type="entry name" value="Rab4/Rab5_effector"/>
</dbReference>
<dbReference type="InterPro" id="IPR041282">
    <property type="entry name" value="FYVE_2"/>
</dbReference>
<evidence type="ECO:0000313" key="7">
    <source>
        <dbReference type="Proteomes" id="UP000481153"/>
    </source>
</evidence>
<gene>
    <name evidence="6" type="ORF">Ae201684_015330</name>
</gene>
<keyword evidence="7" id="KW-1185">Reference proteome</keyword>
<keyword evidence="3" id="KW-0862">Zinc</keyword>
<proteinExistence type="predicted"/>
<keyword evidence="2 4" id="KW-0863">Zinc-finger</keyword>
<dbReference type="Gene3D" id="3.30.40.10">
    <property type="entry name" value="Zinc/RING finger domain, C3HC4 (zinc finger)"/>
    <property type="match status" value="1"/>
</dbReference>
<evidence type="ECO:0000259" key="5">
    <source>
        <dbReference type="PROSITE" id="PS50178"/>
    </source>
</evidence>
<name>A0A6G0WH27_9STRA</name>
<dbReference type="PANTHER" id="PTHR13510">
    <property type="entry name" value="FYVE-FINGER-CONTAINING RAB5 EFFECTOR PROTEIN RABENOSYN-5-RELATED"/>
    <property type="match status" value="1"/>
</dbReference>
<dbReference type="InterPro" id="IPR011011">
    <property type="entry name" value="Znf_FYVE_PHD"/>
</dbReference>
<dbReference type="GO" id="GO:0008270">
    <property type="term" value="F:zinc ion binding"/>
    <property type="evidence" value="ECO:0007669"/>
    <property type="project" value="UniProtKB-KW"/>
</dbReference>
<comment type="caution">
    <text evidence="6">The sequence shown here is derived from an EMBL/GenBank/DDBJ whole genome shotgun (WGS) entry which is preliminary data.</text>
</comment>
<dbReference type="SMART" id="SM00064">
    <property type="entry name" value="FYVE"/>
    <property type="match status" value="1"/>
</dbReference>
<dbReference type="InterPro" id="IPR017455">
    <property type="entry name" value="Znf_FYVE-rel"/>
</dbReference>
<dbReference type="CDD" id="cd00065">
    <property type="entry name" value="FYVE_like_SF"/>
    <property type="match status" value="1"/>
</dbReference>
<evidence type="ECO:0000256" key="4">
    <source>
        <dbReference type="PROSITE-ProRule" id="PRU00091"/>
    </source>
</evidence>
<sequence>MTSVPLDFFDRLPPLHEETKARLILEAQKACQETVQNAMMMDARPIETVIANPRTRRRARIRKGMDAVDPSLEGVSSYTQLKATLADVAGFFHWAAKPQQLRTFARVLGDNVLEKRTLYRLVDRPKRPGKPNPLHSISVEWAALEPPLGFAVRDMCYLECQDEFNFYDEATKKCRKGWIRTIHSTEVAGCPSLWKQYRLRRTTVHRSGHVFLEAADQPGVLDYYHVLVVGAQHRMPNVVFYRALKHHVEQALNLEEHLTIQRLIQASIVTRAPPLAASNASSCKLCDAKFGFFGARKSTCRACHQIICKACCQSWRNGELEDKVILCLVCSDKHVTGDSAQTSSQRTFSTTREDESLDAFELDISAIREDDMESAHGGTFTFLSSSRSVHHSTLSSGVNGARPTNTRLSMTHPWATYYSLKLCDSVLTSGSPPIELDSTTFRSFDLALTASKRTDVRSVGPASSYRTFDLALTASKKMDPPSYGPSRSFRSYELALTNSTAMSIPEHLVSDIGEEEDDDLDAVYAHVVDFVLYMKMRNRKR</sequence>
<accession>A0A6G0WH27</accession>
<dbReference type="PANTHER" id="PTHR13510:SF44">
    <property type="entry name" value="RABENOSYN-5"/>
    <property type="match status" value="1"/>
</dbReference>
<dbReference type="SUPFAM" id="SSF57903">
    <property type="entry name" value="FYVE/PHD zinc finger"/>
    <property type="match status" value="1"/>
</dbReference>
<reference evidence="6 7" key="1">
    <citation type="submission" date="2019-07" db="EMBL/GenBank/DDBJ databases">
        <title>Genomics analysis of Aphanomyces spp. identifies a new class of oomycete effector associated with host adaptation.</title>
        <authorList>
            <person name="Gaulin E."/>
        </authorList>
    </citation>
    <scope>NUCLEOTIDE SEQUENCE [LARGE SCALE GENOMIC DNA]</scope>
    <source>
        <strain evidence="6 7">ATCC 201684</strain>
    </source>
</reference>
<dbReference type="PROSITE" id="PS50178">
    <property type="entry name" value="ZF_FYVE"/>
    <property type="match status" value="1"/>
</dbReference>
<evidence type="ECO:0000256" key="2">
    <source>
        <dbReference type="ARBA" id="ARBA00022771"/>
    </source>
</evidence>
<dbReference type="AlphaFoldDB" id="A0A6G0WH27"/>
<evidence type="ECO:0000313" key="6">
    <source>
        <dbReference type="EMBL" id="KAF0726442.1"/>
    </source>
</evidence>
<evidence type="ECO:0000256" key="1">
    <source>
        <dbReference type="ARBA" id="ARBA00022723"/>
    </source>
</evidence>
<dbReference type="InterPro" id="IPR013083">
    <property type="entry name" value="Znf_RING/FYVE/PHD"/>
</dbReference>
<dbReference type="InterPro" id="IPR023393">
    <property type="entry name" value="START-like_dom_sf"/>
</dbReference>